<keyword evidence="1" id="KW-0489">Methyltransferase</keyword>
<dbReference type="Pfam" id="PF00891">
    <property type="entry name" value="Methyltransf_2"/>
    <property type="match status" value="1"/>
</dbReference>
<dbReference type="InterPro" id="IPR016169">
    <property type="entry name" value="FAD-bd_PCMH_sub2"/>
</dbReference>
<name>A0A0A2LAJ3_PENIT</name>
<dbReference type="SUPFAM" id="SSF53335">
    <property type="entry name" value="S-adenosyl-L-methionine-dependent methyltransferases"/>
    <property type="match status" value="1"/>
</dbReference>
<proteinExistence type="predicted"/>
<accession>A0A0A2LAJ3</accession>
<dbReference type="PANTHER" id="PTHR43712:SF12">
    <property type="entry name" value="STERIGMATOCYSTIN 8-O-METHYLTRANSFERASE"/>
    <property type="match status" value="1"/>
</dbReference>
<feature type="domain" description="FAD linked oxidase N-terminal" evidence="5">
    <location>
        <begin position="477"/>
        <end position="561"/>
    </location>
</feature>
<evidence type="ECO:0000256" key="1">
    <source>
        <dbReference type="ARBA" id="ARBA00022603"/>
    </source>
</evidence>
<keyword evidence="3" id="KW-0949">S-adenosyl-L-methionine</keyword>
<dbReference type="Gene3D" id="3.30.465.10">
    <property type="match status" value="1"/>
</dbReference>
<dbReference type="InterPro" id="IPR029063">
    <property type="entry name" value="SAM-dependent_MTases_sf"/>
</dbReference>
<dbReference type="GO" id="GO:0044550">
    <property type="term" value="P:secondary metabolite biosynthetic process"/>
    <property type="evidence" value="ECO:0007669"/>
    <property type="project" value="UniProtKB-ARBA"/>
</dbReference>
<dbReference type="PROSITE" id="PS51683">
    <property type="entry name" value="SAM_OMT_II"/>
    <property type="match status" value="1"/>
</dbReference>
<dbReference type="OrthoDB" id="1606438at2759"/>
<evidence type="ECO:0000259" key="5">
    <source>
        <dbReference type="Pfam" id="PF01565"/>
    </source>
</evidence>
<dbReference type="GO" id="GO:0050660">
    <property type="term" value="F:flavin adenine dinucleotide binding"/>
    <property type="evidence" value="ECO:0007669"/>
    <property type="project" value="InterPro"/>
</dbReference>
<dbReference type="InterPro" id="IPR036390">
    <property type="entry name" value="WH_DNA-bd_sf"/>
</dbReference>
<protein>
    <submittedName>
        <fullName evidence="6">FAD linked oxidase, N-terminal</fullName>
    </submittedName>
</protein>
<keyword evidence="7" id="KW-1185">Reference proteome</keyword>
<feature type="domain" description="O-methyltransferase C-terminal" evidence="4">
    <location>
        <begin position="200"/>
        <end position="404"/>
    </location>
</feature>
<dbReference type="InterPro" id="IPR001077">
    <property type="entry name" value="COMT_C"/>
</dbReference>
<dbReference type="SUPFAM" id="SSF56176">
    <property type="entry name" value="FAD-binding/transporter-associated domain-like"/>
    <property type="match status" value="1"/>
</dbReference>
<dbReference type="STRING" id="40296.A0A0A2LAJ3"/>
<evidence type="ECO:0000313" key="7">
    <source>
        <dbReference type="Proteomes" id="UP000030104"/>
    </source>
</evidence>
<dbReference type="InterPro" id="IPR016461">
    <property type="entry name" value="COMT-like"/>
</dbReference>
<sequence length="568" mass="62506">MPSQVDTTTPLTGAPNLLALAKNISQRTTAIVEYLEANGLSQPSFDVSSPDTPNTAEYVSIYDSLQQSLDDLSMLVAGPKKFLRTFVCQANDLAALQVAFEFKFFHLVPAKGDVSLHNLAFAAGLDVDRTARIMRMLITQRIFAEKRPGYISHSAMSWMIAEDPEIHCAGHYTTDEMFKASVATANCLKSAPMLSDSLHSPFHAYHDVPMFGYYRQNPVHAVRFAKAMTGVAKLDRHINELRDCFDWGSLKSTVVDVGGGNGSTSIALAREFPHLNFVVQEGSPDSIGQGLKLCPDSLKSRITYQQYDFFTPQTQRDVGAFFIRQCTHNWNDADVIKIFRAFVPGLEGSKPGTPLLINDTVMPEPGTLPSHVERQLRQVDILMMIGLGAKQRSRAEFESLLREADPRYRVKSVYSEGPMGLVEAYLDILFSTRTSGNANVTALVEKLSANAQVLLPGSDRYEDATMRWSVLAAPTVSFVVVVATEEDVAQTVKFANHKKLPYLAVNGGHGAILTQGRMKNGIEIWLNKLNTVELAKDSKTTTIGGGTLSKTVTDTLWKAGKQTVFRTT</sequence>
<dbReference type="PANTHER" id="PTHR43712">
    <property type="entry name" value="PUTATIVE (AFU_ORTHOLOGUE AFUA_4G14580)-RELATED"/>
    <property type="match status" value="1"/>
</dbReference>
<dbReference type="Gene3D" id="3.40.50.150">
    <property type="entry name" value="Vaccinia Virus protein VP39"/>
    <property type="match status" value="1"/>
</dbReference>
<dbReference type="Pfam" id="PF01565">
    <property type="entry name" value="FAD_binding_4"/>
    <property type="match status" value="1"/>
</dbReference>
<evidence type="ECO:0000256" key="3">
    <source>
        <dbReference type="ARBA" id="ARBA00022691"/>
    </source>
</evidence>
<dbReference type="AlphaFoldDB" id="A0A0A2LAJ3"/>
<dbReference type="Gene3D" id="1.10.10.10">
    <property type="entry name" value="Winged helix-like DNA-binding domain superfamily/Winged helix DNA-binding domain"/>
    <property type="match status" value="1"/>
</dbReference>
<dbReference type="InterPro" id="IPR006094">
    <property type="entry name" value="Oxid_FAD_bind_N"/>
</dbReference>
<dbReference type="GO" id="GO:0032259">
    <property type="term" value="P:methylation"/>
    <property type="evidence" value="ECO:0007669"/>
    <property type="project" value="UniProtKB-KW"/>
</dbReference>
<dbReference type="GO" id="GO:0008171">
    <property type="term" value="F:O-methyltransferase activity"/>
    <property type="evidence" value="ECO:0007669"/>
    <property type="project" value="InterPro"/>
</dbReference>
<evidence type="ECO:0000259" key="4">
    <source>
        <dbReference type="Pfam" id="PF00891"/>
    </source>
</evidence>
<evidence type="ECO:0000256" key="2">
    <source>
        <dbReference type="ARBA" id="ARBA00022679"/>
    </source>
</evidence>
<dbReference type="InterPro" id="IPR036318">
    <property type="entry name" value="FAD-bd_PCMH-like_sf"/>
</dbReference>
<dbReference type="Proteomes" id="UP000030104">
    <property type="component" value="Unassembled WGS sequence"/>
</dbReference>
<dbReference type="EMBL" id="JQGA01000305">
    <property type="protein sequence ID" value="KGO76198.1"/>
    <property type="molecule type" value="Genomic_DNA"/>
</dbReference>
<dbReference type="SUPFAM" id="SSF46785">
    <property type="entry name" value="Winged helix' DNA-binding domain"/>
    <property type="match status" value="1"/>
</dbReference>
<comment type="caution">
    <text evidence="6">The sequence shown here is derived from an EMBL/GenBank/DDBJ whole genome shotgun (WGS) entry which is preliminary data.</text>
</comment>
<dbReference type="PhylomeDB" id="A0A0A2LAJ3"/>
<organism evidence="6 7">
    <name type="scientific">Penicillium italicum</name>
    <name type="common">Blue mold</name>
    <dbReference type="NCBI Taxonomy" id="40296"/>
    <lineage>
        <taxon>Eukaryota</taxon>
        <taxon>Fungi</taxon>
        <taxon>Dikarya</taxon>
        <taxon>Ascomycota</taxon>
        <taxon>Pezizomycotina</taxon>
        <taxon>Eurotiomycetes</taxon>
        <taxon>Eurotiomycetidae</taxon>
        <taxon>Eurotiales</taxon>
        <taxon>Aspergillaceae</taxon>
        <taxon>Penicillium</taxon>
    </lineage>
</organism>
<keyword evidence="2" id="KW-0808">Transferase</keyword>
<reference evidence="6 7" key="1">
    <citation type="journal article" date="2015" name="Mol. Plant Microbe Interact.">
        <title>Genome, transcriptome, and functional analyses of Penicillium expansum provide new insights into secondary metabolism and pathogenicity.</title>
        <authorList>
            <person name="Ballester A.R."/>
            <person name="Marcet-Houben M."/>
            <person name="Levin E."/>
            <person name="Sela N."/>
            <person name="Selma-Lazaro C."/>
            <person name="Carmona L."/>
            <person name="Wisniewski M."/>
            <person name="Droby S."/>
            <person name="Gonzalez-Candelas L."/>
            <person name="Gabaldon T."/>
        </authorList>
    </citation>
    <scope>NUCLEOTIDE SEQUENCE [LARGE SCALE GENOMIC DNA]</scope>
    <source>
        <strain evidence="6 7">PHI-1</strain>
    </source>
</reference>
<gene>
    <name evidence="6" type="ORF">PITC_048980</name>
</gene>
<dbReference type="HOGENOM" id="CLU_005533_1_3_1"/>
<evidence type="ECO:0000313" key="6">
    <source>
        <dbReference type="EMBL" id="KGO76198.1"/>
    </source>
</evidence>
<dbReference type="InterPro" id="IPR036388">
    <property type="entry name" value="WH-like_DNA-bd_sf"/>
</dbReference>
<dbReference type="OMA" id="LRAFCCT"/>